<keyword evidence="2" id="KW-1185">Reference proteome</keyword>
<organism evidence="1 2">
    <name type="scientific">Faecalicatena acetigenes</name>
    <dbReference type="NCBI Taxonomy" id="2981790"/>
    <lineage>
        <taxon>Bacteria</taxon>
        <taxon>Bacillati</taxon>
        <taxon>Bacillota</taxon>
        <taxon>Clostridia</taxon>
        <taxon>Lachnospirales</taxon>
        <taxon>Lachnospiraceae</taxon>
        <taxon>Faecalicatena</taxon>
    </lineage>
</organism>
<dbReference type="Proteomes" id="UP001652394">
    <property type="component" value="Unassembled WGS sequence"/>
</dbReference>
<comment type="caution">
    <text evidence="1">The sequence shown here is derived from an EMBL/GenBank/DDBJ whole genome shotgun (WGS) entry which is preliminary data.</text>
</comment>
<evidence type="ECO:0000313" key="2">
    <source>
        <dbReference type="Proteomes" id="UP001652394"/>
    </source>
</evidence>
<sequence>MEKVQNEEQTIEVFESDIDLYLKLFCEEQNIEDLKTESQSVWNAALMYVKRHVFPTSDTLKLKNNIINTNGIMDSTYNSYNYDLVDNVCDYYIYLCMRYDKEVSAIGFSLLTGIDRYTIATWRDGGNKLSTRSSDIGKKIYDYREESLSNKLVTGKQNPVGVLGVLNRHYAWNLPGVSKERTSERALTASELPKLGEVKRIESEKD</sequence>
<proteinExistence type="predicted"/>
<gene>
    <name evidence="1" type="ORF">OCV51_10235</name>
</gene>
<protein>
    <submittedName>
        <fullName evidence="1">Uncharacterized protein</fullName>
    </submittedName>
</protein>
<name>A0ABT2TCM1_9FIRM</name>
<reference evidence="1 2" key="1">
    <citation type="journal article" date="2021" name="ISME Commun">
        <title>Automated analysis of genomic sequences facilitates high-throughput and comprehensive description of bacteria.</title>
        <authorList>
            <person name="Hitch T.C.A."/>
        </authorList>
    </citation>
    <scope>NUCLEOTIDE SEQUENCE [LARGE SCALE GENOMIC DNA]</scope>
    <source>
        <strain evidence="1 2">H2_18</strain>
    </source>
</reference>
<accession>A0ABT2TCM1</accession>
<dbReference type="RefSeq" id="WP_267304130.1">
    <property type="nucleotide sequence ID" value="NZ_JAOQJX010000015.1"/>
</dbReference>
<dbReference type="EMBL" id="JAOQJX010000015">
    <property type="protein sequence ID" value="MCU6748024.1"/>
    <property type="molecule type" value="Genomic_DNA"/>
</dbReference>
<evidence type="ECO:0000313" key="1">
    <source>
        <dbReference type="EMBL" id="MCU6748024.1"/>
    </source>
</evidence>